<proteinExistence type="predicted"/>
<evidence type="ECO:0000256" key="1">
    <source>
        <dbReference type="SAM" id="MobiDB-lite"/>
    </source>
</evidence>
<feature type="region of interest" description="Disordered" evidence="1">
    <location>
        <begin position="119"/>
        <end position="140"/>
    </location>
</feature>
<organism evidence="2 3">
    <name type="scientific">Lojkania enalia</name>
    <dbReference type="NCBI Taxonomy" id="147567"/>
    <lineage>
        <taxon>Eukaryota</taxon>
        <taxon>Fungi</taxon>
        <taxon>Dikarya</taxon>
        <taxon>Ascomycota</taxon>
        <taxon>Pezizomycotina</taxon>
        <taxon>Dothideomycetes</taxon>
        <taxon>Pleosporomycetidae</taxon>
        <taxon>Pleosporales</taxon>
        <taxon>Pleosporales incertae sedis</taxon>
        <taxon>Lojkania</taxon>
    </lineage>
</organism>
<gene>
    <name evidence="2" type="ORF">CC78DRAFT_577551</name>
</gene>
<keyword evidence="3" id="KW-1185">Reference proteome</keyword>
<name>A0A9P4KG12_9PLEO</name>
<feature type="compositionally biased region" description="Low complexity" evidence="1">
    <location>
        <begin position="48"/>
        <end position="60"/>
    </location>
</feature>
<reference evidence="3" key="1">
    <citation type="journal article" date="2020" name="Stud. Mycol.">
        <title>101 Dothideomycetes genomes: A test case for predicting lifestyles and emergence of pathogens.</title>
        <authorList>
            <person name="Haridas S."/>
            <person name="Albert R."/>
            <person name="Binder M."/>
            <person name="Bloem J."/>
            <person name="LaButti K."/>
            <person name="Salamov A."/>
            <person name="Andreopoulos B."/>
            <person name="Baker S."/>
            <person name="Barry K."/>
            <person name="Bills G."/>
            <person name="Bluhm B."/>
            <person name="Cannon C."/>
            <person name="Castanera R."/>
            <person name="Culley D."/>
            <person name="Daum C."/>
            <person name="Ezra D."/>
            <person name="Gonzalez J."/>
            <person name="Henrissat B."/>
            <person name="Kuo A."/>
            <person name="Liang C."/>
            <person name="Lipzen A."/>
            <person name="Lutzoni F."/>
            <person name="Magnuson J."/>
            <person name="Mondo S."/>
            <person name="Nolan M."/>
            <person name="Ohm R."/>
            <person name="Pangilinan J."/>
            <person name="Park H.-J."/>
            <person name="Ramirez L."/>
            <person name="Alfaro M."/>
            <person name="Sun H."/>
            <person name="Tritt A."/>
            <person name="Yoshinaga Y."/>
            <person name="Zwiers L.-H."/>
            <person name="Turgeon B."/>
            <person name="Goodwin S."/>
            <person name="Spatafora J."/>
            <person name="Crous P."/>
            <person name="Grigoriev I."/>
        </authorList>
    </citation>
    <scope>NUCLEOTIDE SEQUENCE [LARGE SCALE GENOMIC DNA]</scope>
    <source>
        <strain evidence="3">CBS 304.66</strain>
    </source>
</reference>
<feature type="region of interest" description="Disordered" evidence="1">
    <location>
        <begin position="37"/>
        <end position="60"/>
    </location>
</feature>
<comment type="caution">
    <text evidence="2">The sequence shown here is derived from an EMBL/GenBank/DDBJ whole genome shotgun (WGS) entry which is preliminary data.</text>
</comment>
<dbReference type="Proteomes" id="UP000800093">
    <property type="component" value="Unassembled WGS sequence"/>
</dbReference>
<evidence type="ECO:0000313" key="3">
    <source>
        <dbReference type="Proteomes" id="UP000800093"/>
    </source>
</evidence>
<accession>A0A9P4KG12</accession>
<evidence type="ECO:0000313" key="2">
    <source>
        <dbReference type="EMBL" id="KAF2267018.1"/>
    </source>
</evidence>
<sequence>MSCLPIHPLTLARKTWCLLKHLAAHLCLPSPSQLSSHSSPTANMLNTPLPSSPQEPLLQPPSLAASYVEPSLPNSQNPESESVYTDEIIYEASTYSRSIYAGSGYGYMVDLNDGRPLSAGSSKSYPAATPTETRTDVSRSIRERVEREEVAERERDDWGERYGCFGGRLNVW</sequence>
<dbReference type="EMBL" id="ML986594">
    <property type="protein sequence ID" value="KAF2267018.1"/>
    <property type="molecule type" value="Genomic_DNA"/>
</dbReference>
<dbReference type="AlphaFoldDB" id="A0A9P4KG12"/>
<protein>
    <submittedName>
        <fullName evidence="2">Uncharacterized protein</fullName>
    </submittedName>
</protein>